<feature type="region of interest" description="Disordered" evidence="1">
    <location>
        <begin position="590"/>
        <end position="628"/>
    </location>
</feature>
<comment type="caution">
    <text evidence="2">The sequence shown here is derived from an EMBL/GenBank/DDBJ whole genome shotgun (WGS) entry which is preliminary data.</text>
</comment>
<evidence type="ECO:0000313" key="2">
    <source>
        <dbReference type="EMBL" id="KAE8760148.1"/>
    </source>
</evidence>
<dbReference type="OrthoDB" id="5379975at2"/>
<dbReference type="Gene3D" id="3.40.50.1820">
    <property type="entry name" value="alpha/beta hydrolase"/>
    <property type="match status" value="2"/>
</dbReference>
<organism evidence="2 3">
    <name type="scientific">Paraburkholderia madseniana</name>
    <dbReference type="NCBI Taxonomy" id="2599607"/>
    <lineage>
        <taxon>Bacteria</taxon>
        <taxon>Pseudomonadati</taxon>
        <taxon>Pseudomonadota</taxon>
        <taxon>Betaproteobacteria</taxon>
        <taxon>Burkholderiales</taxon>
        <taxon>Burkholderiaceae</taxon>
        <taxon>Paraburkholderia</taxon>
    </lineage>
</organism>
<dbReference type="RefSeq" id="WP_154559479.1">
    <property type="nucleotide sequence ID" value="NZ_VOSW01000014.1"/>
</dbReference>
<keyword evidence="2" id="KW-0378">Hydrolase</keyword>
<reference evidence="2 3" key="1">
    <citation type="journal article" date="2020" name="Int. J. Syst. Evol. Microbiol.">
        <title>Paraburkholderia madseniana sp. nov., a phenolic acid-degrading bacterium isolated from acidic forest soil.</title>
        <authorList>
            <person name="Wilhelm R.C."/>
            <person name="Murphy S.J.L."/>
            <person name="Feriancek N.M."/>
            <person name="Karasz D.C."/>
            <person name="DeRito C.M."/>
            <person name="Newman J.D."/>
            <person name="Buckley D.H."/>
        </authorList>
    </citation>
    <scope>NUCLEOTIDE SEQUENCE [LARGE SCALE GENOMIC DNA]</scope>
    <source>
        <strain evidence="2 3">RP11</strain>
    </source>
</reference>
<evidence type="ECO:0000256" key="1">
    <source>
        <dbReference type="SAM" id="MobiDB-lite"/>
    </source>
</evidence>
<name>A0A6N6WJL0_9BURK</name>
<protein>
    <submittedName>
        <fullName evidence="2">Alpha/beta fold hydrolase</fullName>
    </submittedName>
</protein>
<sequence length="628" mass="68254">MKPVIFNGHFGWLHPADGNKGVVLCNPFGHEAMWLHQALRELAQRLAARGVPVLRFDYRGTGDSIDGEGLVCPSDWADEVIEAIDYLRSITGIERVSLAGFRLGATVAAWAARKREIESIAMLAPVRSTRLFWREMNILNQTWKQTAGVGADHEQTQPGARDILGHRVSVQALETIGDLDLCNEAQVPAQRILIAHSGQRDGSHQLVAHYERNGACVESVAFENYTQVLQTAWLTELPELLLNRVADWLSEGVERCIRAPAVSVDASPVLVSTSAMEYPVHVAGGRVFCILCEPAMRRTAREHTPVLLIANTAATHHVGDGRFGVELGRELAKRGFASLRIDAEGLGDSCSAARTGGPGQTVLDAMGGDLSRAADWLAGRGYRDVVVFGICAGAYAALQATRLNRAVRGLIMVNPVAFVLPDGCTMQGAAERRPGSPRVYLRSMMRAGKWLEVIRGHARLGPALRTMWRHAIAYVQDMVAAWSGEVLCPATESHEVRKLFQRLDADGVHVRLLFSPRDHSLGELHMHFGVNGRRLKKLSRAHALIVRTMDHEVLSRIAREDVIAVCEELLRAVFHSAATDDKVSPATKAVGAAVASRPAHAGIGAGKNRSASRESDVPASSPRAKNSA</sequence>
<dbReference type="GO" id="GO:0052689">
    <property type="term" value="F:carboxylic ester hydrolase activity"/>
    <property type="evidence" value="ECO:0007669"/>
    <property type="project" value="TreeGrafter"/>
</dbReference>
<dbReference type="PANTHER" id="PTHR43265">
    <property type="entry name" value="ESTERASE ESTD"/>
    <property type="match status" value="1"/>
</dbReference>
<dbReference type="PANTHER" id="PTHR43265:SF1">
    <property type="entry name" value="ESTERASE ESTD"/>
    <property type="match status" value="1"/>
</dbReference>
<gene>
    <name evidence="2" type="ORF">FSO04_09690</name>
</gene>
<evidence type="ECO:0000313" key="3">
    <source>
        <dbReference type="Proteomes" id="UP000463700"/>
    </source>
</evidence>
<proteinExistence type="predicted"/>
<dbReference type="InterPro" id="IPR029058">
    <property type="entry name" value="AB_hydrolase_fold"/>
</dbReference>
<dbReference type="InterPro" id="IPR053145">
    <property type="entry name" value="AB_hydrolase_Est10"/>
</dbReference>
<dbReference type="AlphaFoldDB" id="A0A6N6WJL0"/>
<dbReference type="SUPFAM" id="SSF53474">
    <property type="entry name" value="alpha/beta-Hydrolases"/>
    <property type="match status" value="2"/>
</dbReference>
<accession>A0A6N6WJL0</accession>
<dbReference type="EMBL" id="VOSW01000014">
    <property type="protein sequence ID" value="KAE8760148.1"/>
    <property type="molecule type" value="Genomic_DNA"/>
</dbReference>
<dbReference type="Proteomes" id="UP000463700">
    <property type="component" value="Unassembled WGS sequence"/>
</dbReference>